<protein>
    <recommendedName>
        <fullName evidence="4">Sas10/Utp3/C1D family-domain-containing protein</fullName>
    </recommendedName>
</protein>
<gene>
    <name evidence="2" type="ORF">BDV95DRAFT_561469</name>
</gene>
<evidence type="ECO:0000313" key="3">
    <source>
        <dbReference type="Proteomes" id="UP000481861"/>
    </source>
</evidence>
<evidence type="ECO:0000313" key="2">
    <source>
        <dbReference type="EMBL" id="KAF2876742.1"/>
    </source>
</evidence>
<dbReference type="InterPro" id="IPR007146">
    <property type="entry name" value="Sas10/Utp3/C1D"/>
</dbReference>
<feature type="region of interest" description="Disordered" evidence="1">
    <location>
        <begin position="121"/>
        <end position="354"/>
    </location>
</feature>
<dbReference type="PANTHER" id="PTHR13237:SF9">
    <property type="entry name" value="NEUROGUIDIN"/>
    <property type="match status" value="1"/>
</dbReference>
<comment type="caution">
    <text evidence="2">The sequence shown here is derived from an EMBL/GenBank/DDBJ whole genome shotgun (WGS) entry which is preliminary data.</text>
</comment>
<dbReference type="Pfam" id="PF04000">
    <property type="entry name" value="Sas10_Utp3"/>
    <property type="match status" value="1"/>
</dbReference>
<sequence>MALDNTLSSLLETLTASLQSATEVLPTGNILPPKDGISLLDVKNDLLLSYLQNLVFLILLKIRSRSQSLNDQEALSPHDDVVQKLVELRIYLDKGVRPLENRLKYQIENLIGATENIARMEQKTASSKETGSRAHRHGDSDASDMGSVEPAQIELDVGDSAHGPRTAAFVPKKSMGDKRSAESSKDGIYRPPKITPTTMPTTQGREEKERRKPGRSATLDEFVATELSAAPIAQPSIGSTIMAGGRRTKSEKERREETERREYEESNLVRLPPESKRDRAKNGGSRNGGWGGEEWRGLGAGLDRIERLTQKKGGSLGSLERSRKRPVQDGPRGTGSSAGDAFEKRRKVVARYRK</sequence>
<evidence type="ECO:0008006" key="4">
    <source>
        <dbReference type="Google" id="ProtNLM"/>
    </source>
</evidence>
<dbReference type="Proteomes" id="UP000481861">
    <property type="component" value="Unassembled WGS sequence"/>
</dbReference>
<dbReference type="EMBL" id="JAADJZ010000003">
    <property type="protein sequence ID" value="KAF2876742.1"/>
    <property type="molecule type" value="Genomic_DNA"/>
</dbReference>
<organism evidence="2 3">
    <name type="scientific">Massariosphaeria phaeospora</name>
    <dbReference type="NCBI Taxonomy" id="100035"/>
    <lineage>
        <taxon>Eukaryota</taxon>
        <taxon>Fungi</taxon>
        <taxon>Dikarya</taxon>
        <taxon>Ascomycota</taxon>
        <taxon>Pezizomycotina</taxon>
        <taxon>Dothideomycetes</taxon>
        <taxon>Pleosporomycetidae</taxon>
        <taxon>Pleosporales</taxon>
        <taxon>Pleosporales incertae sedis</taxon>
        <taxon>Massariosphaeria</taxon>
    </lineage>
</organism>
<dbReference type="PANTHER" id="PTHR13237">
    <property type="entry name" value="SOMETHING ABOUT SILENCING PROTEIN 10-RELATED"/>
    <property type="match status" value="1"/>
</dbReference>
<dbReference type="GO" id="GO:0032040">
    <property type="term" value="C:small-subunit processome"/>
    <property type="evidence" value="ECO:0007669"/>
    <property type="project" value="TreeGrafter"/>
</dbReference>
<dbReference type="OrthoDB" id="203440at2759"/>
<evidence type="ECO:0000256" key="1">
    <source>
        <dbReference type="SAM" id="MobiDB-lite"/>
    </source>
</evidence>
<name>A0A7C8MM61_9PLEO</name>
<keyword evidence="3" id="KW-1185">Reference proteome</keyword>
<reference evidence="2 3" key="1">
    <citation type="submission" date="2020-01" db="EMBL/GenBank/DDBJ databases">
        <authorList>
            <consortium name="DOE Joint Genome Institute"/>
            <person name="Haridas S."/>
            <person name="Albert R."/>
            <person name="Binder M."/>
            <person name="Bloem J."/>
            <person name="Labutti K."/>
            <person name="Salamov A."/>
            <person name="Andreopoulos B."/>
            <person name="Baker S.E."/>
            <person name="Barry K."/>
            <person name="Bills G."/>
            <person name="Bluhm B.H."/>
            <person name="Cannon C."/>
            <person name="Castanera R."/>
            <person name="Culley D.E."/>
            <person name="Daum C."/>
            <person name="Ezra D."/>
            <person name="Gonzalez J.B."/>
            <person name="Henrissat B."/>
            <person name="Kuo A."/>
            <person name="Liang C."/>
            <person name="Lipzen A."/>
            <person name="Lutzoni F."/>
            <person name="Magnuson J."/>
            <person name="Mondo S."/>
            <person name="Nolan M."/>
            <person name="Ohm R."/>
            <person name="Pangilinan J."/>
            <person name="Park H.-J.H."/>
            <person name="Ramirez L."/>
            <person name="Alfaro M."/>
            <person name="Sun H."/>
            <person name="Tritt A."/>
            <person name="Yoshinaga Y."/>
            <person name="Zwiers L.-H.L."/>
            <person name="Turgeon B.G."/>
            <person name="Goodwin S.B."/>
            <person name="Spatafora J.W."/>
            <person name="Crous P.W."/>
            <person name="Grigoriev I.V."/>
        </authorList>
    </citation>
    <scope>NUCLEOTIDE SEQUENCE [LARGE SCALE GENOMIC DNA]</scope>
    <source>
        <strain evidence="2 3">CBS 611.86</strain>
    </source>
</reference>
<feature type="compositionally biased region" description="Basic and acidic residues" evidence="1">
    <location>
        <begin position="248"/>
        <end position="264"/>
    </location>
</feature>
<feature type="compositionally biased region" description="Low complexity" evidence="1">
    <location>
        <begin position="191"/>
        <end position="202"/>
    </location>
</feature>
<accession>A0A7C8MM61</accession>
<feature type="compositionally biased region" description="Basic residues" evidence="1">
    <location>
        <begin position="344"/>
        <end position="354"/>
    </location>
</feature>
<dbReference type="AlphaFoldDB" id="A0A7C8MM61"/>
<proteinExistence type="predicted"/>
<dbReference type="GO" id="GO:0000462">
    <property type="term" value="P:maturation of SSU-rRNA from tricistronic rRNA transcript (SSU-rRNA, 5.8S rRNA, LSU-rRNA)"/>
    <property type="evidence" value="ECO:0007669"/>
    <property type="project" value="TreeGrafter"/>
</dbReference>
<feature type="compositionally biased region" description="Basic and acidic residues" evidence="1">
    <location>
        <begin position="174"/>
        <end position="188"/>
    </location>
</feature>